<proteinExistence type="predicted"/>
<comment type="caution">
    <text evidence="1">The sequence shown here is derived from an EMBL/GenBank/DDBJ whole genome shotgun (WGS) entry which is preliminary data.</text>
</comment>
<organism evidence="1 2">
    <name type="scientific">Candidatus Magnetoglobus multicellularis str. Araruama</name>
    <dbReference type="NCBI Taxonomy" id="890399"/>
    <lineage>
        <taxon>Bacteria</taxon>
        <taxon>Pseudomonadati</taxon>
        <taxon>Thermodesulfobacteriota</taxon>
        <taxon>Desulfobacteria</taxon>
        <taxon>Desulfobacterales</taxon>
        <taxon>Desulfobacteraceae</taxon>
        <taxon>Candidatus Magnetoglobus</taxon>
    </lineage>
</organism>
<sequence length="144" mass="16379">MFRIIDKKWVIIFVWTLLVSTHSSTVFSEYQLTANQSVSYANESVSVNNSVKYTGPIYAIAMSVFLPENVSFISSNTNERPIISPKKGDTGTLEFIWIKPPESPFHLNYIVKSSRSSGIIHSRITYRRLNAALHYDLPDVHLVQ</sequence>
<reference evidence="2" key="1">
    <citation type="submission" date="2012-11" db="EMBL/GenBank/DDBJ databases">
        <authorList>
            <person name="Lucero-Rivera Y.E."/>
            <person name="Tovar-Ramirez D."/>
        </authorList>
    </citation>
    <scope>NUCLEOTIDE SEQUENCE [LARGE SCALE GENOMIC DNA]</scope>
    <source>
        <strain evidence="2">Araruama</strain>
    </source>
</reference>
<gene>
    <name evidence="1" type="ORF">OMM_00762</name>
</gene>
<dbReference type="EMBL" id="ATBP01000043">
    <property type="protein sequence ID" value="ETR73694.1"/>
    <property type="molecule type" value="Genomic_DNA"/>
</dbReference>
<evidence type="ECO:0000313" key="2">
    <source>
        <dbReference type="Proteomes" id="UP000189670"/>
    </source>
</evidence>
<dbReference type="Proteomes" id="UP000189670">
    <property type="component" value="Unassembled WGS sequence"/>
</dbReference>
<protein>
    <submittedName>
        <fullName evidence="1">Uncharacterized protein</fullName>
    </submittedName>
</protein>
<dbReference type="AlphaFoldDB" id="A0A1V1PFZ4"/>
<name>A0A1V1PFZ4_9BACT</name>
<evidence type="ECO:0000313" key="1">
    <source>
        <dbReference type="EMBL" id="ETR73694.1"/>
    </source>
</evidence>
<accession>A0A1V1PFZ4</accession>